<feature type="region of interest" description="Disordered" evidence="1">
    <location>
        <begin position="25"/>
        <end position="48"/>
    </location>
</feature>
<dbReference type="RefSeq" id="WP_387252310.1">
    <property type="nucleotide sequence ID" value="NZ_JBIALX010000007.1"/>
</dbReference>
<sequence length="48" mass="5023">MSGQPERFLRELSMADTAARLGVGVPEAEARRRPAVRSAARPGSGGSL</sequence>
<dbReference type="EMBL" id="JBIALX010000007">
    <property type="protein sequence ID" value="MFF0455401.1"/>
    <property type="molecule type" value="Genomic_DNA"/>
</dbReference>
<proteinExistence type="predicted"/>
<evidence type="ECO:0000313" key="3">
    <source>
        <dbReference type="Proteomes" id="UP001601521"/>
    </source>
</evidence>
<keyword evidence="3" id="KW-1185">Reference proteome</keyword>
<reference evidence="2 3" key="1">
    <citation type="submission" date="2024-10" db="EMBL/GenBank/DDBJ databases">
        <title>The Natural Products Discovery Center: Release of the First 8490 Sequenced Strains for Exploring Actinobacteria Biosynthetic Diversity.</title>
        <authorList>
            <person name="Kalkreuter E."/>
            <person name="Kautsar S.A."/>
            <person name="Yang D."/>
            <person name="Bader C.D."/>
            <person name="Teijaro C.N."/>
            <person name="Fluegel L."/>
            <person name="Davis C.M."/>
            <person name="Simpson J.R."/>
            <person name="Lauterbach L."/>
            <person name="Steele A.D."/>
            <person name="Gui C."/>
            <person name="Meng S."/>
            <person name="Li G."/>
            <person name="Viehrig K."/>
            <person name="Ye F."/>
            <person name="Su P."/>
            <person name="Kiefer A.F."/>
            <person name="Nichols A."/>
            <person name="Cepeda A.J."/>
            <person name="Yan W."/>
            <person name="Fan B."/>
            <person name="Jiang Y."/>
            <person name="Adhikari A."/>
            <person name="Zheng C.-J."/>
            <person name="Schuster L."/>
            <person name="Cowan T.M."/>
            <person name="Smanski M.J."/>
            <person name="Chevrette M.G."/>
            <person name="De Carvalho L.P.S."/>
            <person name="Shen B."/>
        </authorList>
    </citation>
    <scope>NUCLEOTIDE SEQUENCE [LARGE SCALE GENOMIC DNA]</scope>
    <source>
        <strain evidence="2 3">NPDC004550</strain>
    </source>
</reference>
<accession>A0ABW6NMA2</accession>
<protein>
    <submittedName>
        <fullName evidence="2">Uncharacterized protein</fullName>
    </submittedName>
</protein>
<name>A0ABW6NMA2_9NOCA</name>
<evidence type="ECO:0000313" key="2">
    <source>
        <dbReference type="EMBL" id="MFF0455401.1"/>
    </source>
</evidence>
<comment type="caution">
    <text evidence="2">The sequence shown here is derived from an EMBL/GenBank/DDBJ whole genome shotgun (WGS) entry which is preliminary data.</text>
</comment>
<organism evidence="2 3">
    <name type="scientific">Nocardia africana</name>
    <dbReference type="NCBI Taxonomy" id="134964"/>
    <lineage>
        <taxon>Bacteria</taxon>
        <taxon>Bacillati</taxon>
        <taxon>Actinomycetota</taxon>
        <taxon>Actinomycetes</taxon>
        <taxon>Mycobacteriales</taxon>
        <taxon>Nocardiaceae</taxon>
        <taxon>Nocardia</taxon>
    </lineage>
</organism>
<dbReference type="Proteomes" id="UP001601521">
    <property type="component" value="Unassembled WGS sequence"/>
</dbReference>
<evidence type="ECO:0000256" key="1">
    <source>
        <dbReference type="SAM" id="MobiDB-lite"/>
    </source>
</evidence>
<gene>
    <name evidence="2" type="ORF">ACFYTH_18710</name>
</gene>